<sequence length="230" mass="26108">MAKRPLFIPKVDSVGVDENLIDFKWFSGFAASQKKKSIESMHSAAIDCGFNNLLEISSKSEDSLGVALSAFNLLITTKKHNRTFSVECAFQSSKVFDNGGPYLDLLEGDSLSAKKDVRLKSSGNVVCFRFFNRDFPIEPRTFFYDWIYINALLQNENLANNILSFDAFTDIEFNPEKSINCQAHSVALYISLINNNVLNEAMSSPDKFLIYTEEHYKKQLRKIAVQQKMI</sequence>
<name>A0ABT4JQ93_9GAMM</name>
<proteinExistence type="predicted"/>
<protein>
    <submittedName>
        <fullName evidence="1">Uncharacterized protein</fullName>
    </submittedName>
</protein>
<dbReference type="Proteomes" id="UP001149719">
    <property type="component" value="Unassembled WGS sequence"/>
</dbReference>
<organism evidence="1 2">
    <name type="scientific">Marinomonas phaeophyticola</name>
    <dbReference type="NCBI Taxonomy" id="3004091"/>
    <lineage>
        <taxon>Bacteria</taxon>
        <taxon>Pseudomonadati</taxon>
        <taxon>Pseudomonadota</taxon>
        <taxon>Gammaproteobacteria</taxon>
        <taxon>Oceanospirillales</taxon>
        <taxon>Oceanospirillaceae</taxon>
        <taxon>Marinomonas</taxon>
    </lineage>
</organism>
<dbReference type="EMBL" id="JAPUBN010000006">
    <property type="protein sequence ID" value="MCZ2720182.1"/>
    <property type="molecule type" value="Genomic_DNA"/>
</dbReference>
<accession>A0ABT4JQ93</accession>
<evidence type="ECO:0000313" key="2">
    <source>
        <dbReference type="Proteomes" id="UP001149719"/>
    </source>
</evidence>
<evidence type="ECO:0000313" key="1">
    <source>
        <dbReference type="EMBL" id="MCZ2720182.1"/>
    </source>
</evidence>
<dbReference type="RefSeq" id="WP_269121871.1">
    <property type="nucleotide sequence ID" value="NZ_JAPUBN010000006.1"/>
</dbReference>
<reference evidence="1" key="1">
    <citation type="submission" date="2022-12" db="EMBL/GenBank/DDBJ databases">
        <title>Marinomonas 15G1-11 sp. nov, isolated from marine algae.</title>
        <authorList>
            <person name="Butt M."/>
            <person name="Choi D.G."/>
            <person name="Kim J.M."/>
            <person name="Lee J.K."/>
            <person name="Baek J.H."/>
            <person name="Jeon C.O."/>
        </authorList>
    </citation>
    <scope>NUCLEOTIDE SEQUENCE</scope>
    <source>
        <strain evidence="1">15G1-11</strain>
    </source>
</reference>
<gene>
    <name evidence="1" type="ORF">O1D97_00625</name>
</gene>
<keyword evidence="2" id="KW-1185">Reference proteome</keyword>
<dbReference type="Pfam" id="PF22397">
    <property type="entry name" value="NADAR-DarT1"/>
    <property type="match status" value="1"/>
</dbReference>
<dbReference type="InterPro" id="IPR053913">
    <property type="entry name" value="NADAR-DarT1"/>
</dbReference>
<comment type="caution">
    <text evidence="1">The sequence shown here is derived from an EMBL/GenBank/DDBJ whole genome shotgun (WGS) entry which is preliminary data.</text>
</comment>